<evidence type="ECO:0000313" key="2">
    <source>
        <dbReference type="Proteomes" id="UP000304953"/>
    </source>
</evidence>
<organism evidence="1 2">
    <name type="scientific">Petralouisia muris</name>
    <dbReference type="NCBI Taxonomy" id="3032872"/>
    <lineage>
        <taxon>Bacteria</taxon>
        <taxon>Bacillati</taxon>
        <taxon>Bacillota</taxon>
        <taxon>Clostridia</taxon>
        <taxon>Lachnospirales</taxon>
        <taxon>Lachnospiraceae</taxon>
        <taxon>Petralouisia</taxon>
    </lineage>
</organism>
<evidence type="ECO:0000313" key="1">
    <source>
        <dbReference type="EMBL" id="TGY87501.1"/>
    </source>
</evidence>
<proteinExistence type="predicted"/>
<protein>
    <submittedName>
        <fullName evidence="1">Uncharacterized protein</fullName>
    </submittedName>
</protein>
<gene>
    <name evidence="1" type="ORF">E5329_26705</name>
</gene>
<keyword evidence="2" id="KW-1185">Reference proteome</keyword>
<sequence>MAVKEKEAERLKKIQFVCDRCGAVLEKTAIKIIPNVVELEGEDILHPVDEATHGMHFCAACTDALLKFLLPENKPPPKPKEKPARRRRLDAGRVMALHNAGWSNEDIAADIRADPEQVRQCIYYQKYKKKSPSGADGEEQT</sequence>
<reference evidence="1" key="1">
    <citation type="submission" date="2019-04" db="EMBL/GenBank/DDBJ databases">
        <title>Microbes associate with the intestines of laboratory mice.</title>
        <authorList>
            <person name="Navarre W."/>
            <person name="Wong E."/>
            <person name="Huang K."/>
            <person name="Tropini C."/>
            <person name="Ng K."/>
            <person name="Yu B."/>
        </authorList>
    </citation>
    <scope>NUCLEOTIDE SEQUENCE</scope>
    <source>
        <strain evidence="1">NM01_1-7b</strain>
    </source>
</reference>
<name>A0AC61RPQ4_9FIRM</name>
<dbReference type="Proteomes" id="UP000304953">
    <property type="component" value="Unassembled WGS sequence"/>
</dbReference>
<accession>A0AC61RPQ4</accession>
<dbReference type="EMBL" id="SRYA01000114">
    <property type="protein sequence ID" value="TGY87501.1"/>
    <property type="molecule type" value="Genomic_DNA"/>
</dbReference>
<comment type="caution">
    <text evidence="1">The sequence shown here is derived from an EMBL/GenBank/DDBJ whole genome shotgun (WGS) entry which is preliminary data.</text>
</comment>